<dbReference type="SUPFAM" id="SSF53474">
    <property type="entry name" value="alpha/beta-Hydrolases"/>
    <property type="match status" value="1"/>
</dbReference>
<dbReference type="InterPro" id="IPR017157">
    <property type="entry name" value="Arylacetamide_deacetylase"/>
</dbReference>
<evidence type="ECO:0000259" key="6">
    <source>
        <dbReference type="Pfam" id="PF07859"/>
    </source>
</evidence>
<evidence type="ECO:0000256" key="2">
    <source>
        <dbReference type="ARBA" id="ARBA00022801"/>
    </source>
</evidence>
<feature type="active site" evidence="4 5">
    <location>
        <position position="171"/>
    </location>
</feature>
<name>A0A8D0D9X1_SANLU</name>
<dbReference type="Pfam" id="PF07859">
    <property type="entry name" value="Abhydrolase_3"/>
    <property type="match status" value="2"/>
</dbReference>
<evidence type="ECO:0000256" key="4">
    <source>
        <dbReference type="PIRSR" id="PIRSR037251-1"/>
    </source>
</evidence>
<organism evidence="7 8">
    <name type="scientific">Sander lucioperca</name>
    <name type="common">Pike-perch</name>
    <name type="synonym">Perca lucioperca</name>
    <dbReference type="NCBI Taxonomy" id="283035"/>
    <lineage>
        <taxon>Eukaryota</taxon>
        <taxon>Metazoa</taxon>
        <taxon>Chordata</taxon>
        <taxon>Craniata</taxon>
        <taxon>Vertebrata</taxon>
        <taxon>Euteleostomi</taxon>
        <taxon>Actinopterygii</taxon>
        <taxon>Neopterygii</taxon>
        <taxon>Teleostei</taxon>
        <taxon>Neoteleostei</taxon>
        <taxon>Acanthomorphata</taxon>
        <taxon>Eupercaria</taxon>
        <taxon>Perciformes</taxon>
        <taxon>Percoidei</taxon>
        <taxon>Percidae</taxon>
        <taxon>Luciopercinae</taxon>
        <taxon>Sander</taxon>
    </lineage>
</organism>
<feature type="active site" evidence="4">
    <location>
        <position position="350"/>
    </location>
</feature>
<dbReference type="AlphaFoldDB" id="A0A8D0D9X1"/>
<dbReference type="PANTHER" id="PTHR48081">
    <property type="entry name" value="AB HYDROLASE SUPERFAMILY PROTEIN C4A8.06C"/>
    <property type="match status" value="1"/>
</dbReference>
<accession>A0A8D0D9X1</accession>
<feature type="domain" description="Alpha/beta hydrolase fold-3" evidence="6">
    <location>
        <begin position="85"/>
        <end position="268"/>
    </location>
</feature>
<feature type="domain" description="Alpha/beta hydrolase fold-3" evidence="6">
    <location>
        <begin position="316"/>
        <end position="381"/>
    </location>
</feature>
<proteinExistence type="inferred from homology"/>
<evidence type="ECO:0000256" key="3">
    <source>
        <dbReference type="ARBA" id="ARBA00023157"/>
    </source>
</evidence>
<sequence>MAQFSNVSVSHSLILSLCFPFQADLSELLGLKDYMGVMYFITLAEKVVPVSDEHVKVTEEKFDGVEVVLYQPKQRGGETELRRAVIYLHGGGWCLGSSRKLIGMSPYDLLARTIVTKLDAVVLSVEYRLAPAHHFPVPYEDVYHVVKHFLQKGVLARYSVDPGRIAVSGDSAGGNLAAAVSQQRQDSAQAWLISNKPIASRSQNQYGGWLVQLKAQALIYPVLQALDLNTPSYQQNQDMPILPRTLMVRFWSEYFTSDKALFRAMMANTHNNPESSRLLKFVNWSAFLPETYHRKYNYSAPAVVQGVGGEAVGMDVPSRSFADPRASPLLVPDSALRSLPKAYVLTCEYDVLRDDGIMYVTRLRAAGVEVTHEHYDTGFHGGLMFTVWPTDFLIARRMTDNYIKWLEENL</sequence>
<comment type="similarity">
    <text evidence="1">Belongs to the 'GDXG' lipolytic enzyme family.</text>
</comment>
<dbReference type="InterPro" id="IPR029058">
    <property type="entry name" value="AB_hydrolase_fold"/>
</dbReference>
<dbReference type="Gene3D" id="3.40.50.1820">
    <property type="entry name" value="alpha/beta hydrolase"/>
    <property type="match status" value="1"/>
</dbReference>
<dbReference type="Ensembl" id="ENSSLUT00000045294.1">
    <property type="protein sequence ID" value="ENSSLUP00000043905.1"/>
    <property type="gene ID" value="ENSSLUG00000019419.1"/>
</dbReference>
<dbReference type="GeneTree" id="ENSGT00940000155975"/>
<dbReference type="PROSITE" id="PS01174">
    <property type="entry name" value="LIPASE_GDXG_SER"/>
    <property type="match status" value="1"/>
</dbReference>
<dbReference type="GO" id="GO:0052689">
    <property type="term" value="F:carboxylic ester hydrolase activity"/>
    <property type="evidence" value="ECO:0007669"/>
    <property type="project" value="InterPro"/>
</dbReference>
<evidence type="ECO:0000313" key="8">
    <source>
        <dbReference type="Proteomes" id="UP000694568"/>
    </source>
</evidence>
<evidence type="ECO:0000256" key="1">
    <source>
        <dbReference type="ARBA" id="ARBA00010515"/>
    </source>
</evidence>
<dbReference type="Proteomes" id="UP000694568">
    <property type="component" value="Unplaced"/>
</dbReference>
<dbReference type="GO" id="GO:0016020">
    <property type="term" value="C:membrane"/>
    <property type="evidence" value="ECO:0007669"/>
    <property type="project" value="InterPro"/>
</dbReference>
<keyword evidence="3" id="KW-1015">Disulfide bond</keyword>
<reference evidence="7" key="2">
    <citation type="submission" date="2025-09" db="UniProtKB">
        <authorList>
            <consortium name="Ensembl"/>
        </authorList>
    </citation>
    <scope>IDENTIFICATION</scope>
</reference>
<dbReference type="InterPro" id="IPR050300">
    <property type="entry name" value="GDXG_lipolytic_enzyme"/>
</dbReference>
<dbReference type="PANTHER" id="PTHR48081:SF28">
    <property type="entry name" value="ALPHA_BETA HYDROLASE FOLD-3 DOMAIN-CONTAINING PROTEIN"/>
    <property type="match status" value="1"/>
</dbReference>
<protein>
    <submittedName>
        <fullName evidence="7">Arylacetamide deacetylase</fullName>
    </submittedName>
</protein>
<dbReference type="PIRSF" id="PIRSF037251">
    <property type="entry name" value="Arylacetamide_deacetylase"/>
    <property type="match status" value="1"/>
</dbReference>
<evidence type="ECO:0000256" key="5">
    <source>
        <dbReference type="PROSITE-ProRule" id="PRU10038"/>
    </source>
</evidence>
<gene>
    <name evidence="7" type="primary">aadac</name>
</gene>
<feature type="active site" evidence="4">
    <location>
        <position position="380"/>
    </location>
</feature>
<keyword evidence="8" id="KW-1185">Reference proteome</keyword>
<reference evidence="7" key="1">
    <citation type="submission" date="2025-08" db="UniProtKB">
        <authorList>
            <consortium name="Ensembl"/>
        </authorList>
    </citation>
    <scope>IDENTIFICATION</scope>
</reference>
<dbReference type="InterPro" id="IPR013094">
    <property type="entry name" value="AB_hydrolase_3"/>
</dbReference>
<dbReference type="InterPro" id="IPR033140">
    <property type="entry name" value="Lipase_GDXG_put_SER_AS"/>
</dbReference>
<evidence type="ECO:0000313" key="7">
    <source>
        <dbReference type="Ensembl" id="ENSSLUP00000043905.1"/>
    </source>
</evidence>
<keyword evidence="2" id="KW-0378">Hydrolase</keyword>